<dbReference type="PROSITE" id="PS51257">
    <property type="entry name" value="PROKAR_LIPOPROTEIN"/>
    <property type="match status" value="1"/>
</dbReference>
<organism evidence="3 4">
    <name type="scientific">Streptosporangium longisporum</name>
    <dbReference type="NCBI Taxonomy" id="46187"/>
    <lineage>
        <taxon>Bacteria</taxon>
        <taxon>Bacillati</taxon>
        <taxon>Actinomycetota</taxon>
        <taxon>Actinomycetes</taxon>
        <taxon>Streptosporangiales</taxon>
        <taxon>Streptosporangiaceae</taxon>
        <taxon>Streptosporangium</taxon>
    </lineage>
</organism>
<sequence>MTRRTPFLLAAGLLAVTTTGCGMKASSNARDEERLFPYSASTLVIEARGTRVRLEPGTAGTVRVKRTLKGTPAKEGNASWTMEGGRLKVSVTCSGIVLDNCESRHTVMVPPGVAVEVDSDQNVSAVRLAQSLKVRAGDGDVHTRAVSGPLDVVTTSGKVDLEAIRSPKVTARSSDGKLNLGFAAPPTEVEAVSGSGTVNIVLPKTADTYRVRVSSRNGQATTRVPESRDAKRSLVARSDHGNVRVRHAT</sequence>
<dbReference type="Proteomes" id="UP001499930">
    <property type="component" value="Unassembled WGS sequence"/>
</dbReference>
<feature type="region of interest" description="Disordered" evidence="1">
    <location>
        <begin position="215"/>
        <end position="234"/>
    </location>
</feature>
<accession>A0ABP6LF88</accession>
<comment type="caution">
    <text evidence="3">The sequence shown here is derived from an EMBL/GenBank/DDBJ whole genome shotgun (WGS) entry which is preliminary data.</text>
</comment>
<feature type="domain" description="DUF4097" evidence="2">
    <location>
        <begin position="118"/>
        <end position="232"/>
    </location>
</feature>
<keyword evidence="4" id="KW-1185">Reference proteome</keyword>
<feature type="compositionally biased region" description="Basic and acidic residues" evidence="1">
    <location>
        <begin position="225"/>
        <end position="234"/>
    </location>
</feature>
<dbReference type="InterPro" id="IPR025164">
    <property type="entry name" value="Toastrack_DUF4097"/>
</dbReference>
<reference evidence="4" key="1">
    <citation type="journal article" date="2019" name="Int. J. Syst. Evol. Microbiol.">
        <title>The Global Catalogue of Microorganisms (GCM) 10K type strain sequencing project: providing services to taxonomists for standard genome sequencing and annotation.</title>
        <authorList>
            <consortium name="The Broad Institute Genomics Platform"/>
            <consortium name="The Broad Institute Genome Sequencing Center for Infectious Disease"/>
            <person name="Wu L."/>
            <person name="Ma J."/>
        </authorList>
    </citation>
    <scope>NUCLEOTIDE SEQUENCE [LARGE SCALE GENOMIC DNA]</scope>
    <source>
        <strain evidence="4">JCM 3106</strain>
    </source>
</reference>
<name>A0ABP6LF88_9ACTN</name>
<evidence type="ECO:0000313" key="4">
    <source>
        <dbReference type="Proteomes" id="UP001499930"/>
    </source>
</evidence>
<dbReference type="RefSeq" id="WP_344907667.1">
    <property type="nucleotide sequence ID" value="NZ_BAAAWD010000031.1"/>
</dbReference>
<proteinExistence type="predicted"/>
<dbReference type="Pfam" id="PF13349">
    <property type="entry name" value="DUF4097"/>
    <property type="match status" value="1"/>
</dbReference>
<evidence type="ECO:0000313" key="3">
    <source>
        <dbReference type="EMBL" id="GAA3040954.1"/>
    </source>
</evidence>
<dbReference type="EMBL" id="BAAAWD010000031">
    <property type="protein sequence ID" value="GAA3040954.1"/>
    <property type="molecule type" value="Genomic_DNA"/>
</dbReference>
<evidence type="ECO:0000256" key="1">
    <source>
        <dbReference type="SAM" id="MobiDB-lite"/>
    </source>
</evidence>
<gene>
    <name evidence="3" type="ORF">GCM10017559_82010</name>
</gene>
<dbReference type="Gene3D" id="2.160.20.120">
    <property type="match status" value="1"/>
</dbReference>
<protein>
    <recommendedName>
        <fullName evidence="2">DUF4097 domain-containing protein</fullName>
    </recommendedName>
</protein>
<feature type="compositionally biased region" description="Polar residues" evidence="1">
    <location>
        <begin position="215"/>
        <end position="224"/>
    </location>
</feature>
<evidence type="ECO:0000259" key="2">
    <source>
        <dbReference type="Pfam" id="PF13349"/>
    </source>
</evidence>